<evidence type="ECO:0000256" key="2">
    <source>
        <dbReference type="ARBA" id="ARBA00022518"/>
    </source>
</evidence>
<keyword evidence="7 18" id="KW-0863">Zinc-finger</keyword>
<dbReference type="GO" id="GO:0052170">
    <property type="term" value="P:symbiont-mediated suppression of host innate immune response"/>
    <property type="evidence" value="ECO:0007669"/>
    <property type="project" value="UniProtKB-KW"/>
</dbReference>
<evidence type="ECO:0000256" key="10">
    <source>
        <dbReference type="ARBA" id="ARBA00023015"/>
    </source>
</evidence>
<keyword evidence="6 18" id="KW-0479">Metal-binding</keyword>
<comment type="domain">
    <text evidence="18">The E7 terminal domain is an intrinsically disordered domain, whose flexibility and conformational transitions confer target adaptability to the oncoprotein. It allows adaptation to a variety of protein targets and exposes the PEST degradation sequence that regulates its turnover in the cell.</text>
</comment>
<dbReference type="Gene3D" id="3.30.160.330">
    <property type="match status" value="1"/>
</dbReference>
<dbReference type="GO" id="GO:0039645">
    <property type="term" value="P:symbiont-mediated perturbation of host cell cycle G1/S transition checkpoint"/>
    <property type="evidence" value="ECO:0007669"/>
    <property type="project" value="UniProtKB-UniRule"/>
</dbReference>
<dbReference type="SUPFAM" id="SSF161234">
    <property type="entry name" value="E7 C-terminal domain-like"/>
    <property type="match status" value="1"/>
</dbReference>
<keyword evidence="13 18" id="KW-0804">Transcription</keyword>
<dbReference type="GO" id="GO:0003677">
    <property type="term" value="F:DNA binding"/>
    <property type="evidence" value="ECO:0007669"/>
    <property type="project" value="UniProtKB-UniRule"/>
</dbReference>
<evidence type="ECO:0000256" key="15">
    <source>
        <dbReference type="ARBA" id="ARBA00023258"/>
    </source>
</evidence>
<evidence type="ECO:0000256" key="19">
    <source>
        <dbReference type="PIRNR" id="PIRNR003407"/>
    </source>
</evidence>
<dbReference type="InterPro" id="IPR000148">
    <property type="entry name" value="Papilloma_E7"/>
</dbReference>
<keyword evidence="1 18" id="KW-1121">Modulation of host cell cycle by virus</keyword>
<feature type="zinc finger region" evidence="18">
    <location>
        <begin position="50"/>
        <end position="86"/>
    </location>
</feature>
<keyword evidence="15" id="KW-0922">Interferon antiviral system evasion</keyword>
<comment type="similarity">
    <text evidence="18 19">Belongs to the papillomaviridae E7 protein family.</text>
</comment>
<keyword evidence="16 18" id="KW-0899">Viral immunoevasion</keyword>
<dbReference type="GO" id="GO:0003700">
    <property type="term" value="F:DNA-binding transcription factor activity"/>
    <property type="evidence" value="ECO:0007669"/>
    <property type="project" value="UniProtKB-UniRule"/>
</dbReference>
<dbReference type="EMBL" id="MG571089">
    <property type="protein sequence ID" value="AUT11890.1"/>
    <property type="molecule type" value="Genomic_DNA"/>
</dbReference>
<dbReference type="HAMAP" id="MF_04004">
    <property type="entry name" value="PPV_E7"/>
    <property type="match status" value="1"/>
</dbReference>
<name>A0A2I8B2M8_9PAPI</name>
<protein>
    <recommendedName>
        <fullName evidence="18 19">Protein E7</fullName>
    </recommendedName>
</protein>
<dbReference type="Proteomes" id="UP000241967">
    <property type="component" value="Segment"/>
</dbReference>
<comment type="subunit">
    <text evidence="18">Homodimer. Homooligomer. Interacts with host RB1; this interaction induces dissociation of RB1-E2F1 complex thereby disrupting RB1 activity. Interacts with host EP300; this interaction represses EP300 transcriptional activity. Interacts with protein E2; this interaction inhibits E7 oncogenic activity. Interacts with host TMEM173/STING; this interaction impairs the ability of TMEM173/STING to sense cytosolic DNA and promote the production of type I interferon (IFN-alpha and IFN-beta).</text>
</comment>
<accession>A0A2I8B2M8</accession>
<dbReference type="GO" id="GO:0042025">
    <property type="term" value="C:host cell nucleus"/>
    <property type="evidence" value="ECO:0007669"/>
    <property type="project" value="UniProtKB-SubCell"/>
</dbReference>
<evidence type="ECO:0000313" key="20">
    <source>
        <dbReference type="EMBL" id="AUT11890.1"/>
    </source>
</evidence>
<comment type="function">
    <text evidence="18">Plays a role in viral genome replication by driving entry of quiescent cells into the cell cycle. Stimulation of progression from G1 to S phase allows the virus to efficiently use the cellular DNA replicating machinery to achieve viral genome replication. E7 protein has both transforming and trans-activating activities. Induces the disassembly of the E2F1 transcription factor from RB1, with subsequent transcriptional activation of E2F1-regulated S-phase genes. Interferes with host histone deacetylation mediated by HDAC1 and HDAC2, leading to transcription activation. Plays also a role in the inhibition of both antiviral and antiproliferative functions of host interferon alpha. Interaction with host TMEM173/STING impairs the ability of TMEM173/STING to sense cytosolic DNA and promote the production of type I interferon (IFN-alpha and IFN-beta).</text>
</comment>
<keyword evidence="4 18" id="KW-0945">Host-virus interaction</keyword>
<dbReference type="Pfam" id="PF00527">
    <property type="entry name" value="E7"/>
    <property type="match status" value="1"/>
</dbReference>
<gene>
    <name evidence="18" type="primary">E7</name>
</gene>
<keyword evidence="11 18" id="KW-0238">DNA-binding</keyword>
<dbReference type="GO" id="GO:0039502">
    <property type="term" value="P:symbiont-mediated suppression of host type I interferon-mediated signaling pathway"/>
    <property type="evidence" value="ECO:0007669"/>
    <property type="project" value="UniProtKB-UniRule"/>
</dbReference>
<reference evidence="20" key="1">
    <citation type="submission" date="2017-11" db="EMBL/GenBank/DDBJ databases">
        <title>Diverse papillomaviruses identified in Weddell seals breeding on Ross ice shelf, Antarctica.</title>
        <authorList>
            <person name="Smeele Z."/>
            <person name="Burns J."/>
            <person name="Kraberger S."/>
            <person name="Fontenele R.S."/>
            <person name="Waits K."/>
            <person name="Stainton D."/>
            <person name="Van Doorsaler K."/>
            <person name="Varsani A."/>
        </authorList>
    </citation>
    <scope>NUCLEOTIDE SEQUENCE [LARGE SCALE GENOMIC DNA]</scope>
    <source>
        <strain evidence="20">11445</strain>
    </source>
</reference>
<evidence type="ECO:0000256" key="3">
    <source>
        <dbReference type="ARBA" id="ARBA00022562"/>
    </source>
</evidence>
<evidence type="ECO:0000256" key="7">
    <source>
        <dbReference type="ARBA" id="ARBA00022771"/>
    </source>
</evidence>
<dbReference type="GO" id="GO:0008270">
    <property type="term" value="F:zinc ion binding"/>
    <property type="evidence" value="ECO:0007669"/>
    <property type="project" value="UniProtKB-KW"/>
</dbReference>
<sequence length="96" mass="10450">MRGQEPAPLDLAINLHELVIPENLLSGEELSPNWEEEEEPRNPYKVTCSCVSCGASLRLAVVATNPAIRGLQTLLLGDLSILCAQCAKSTLRHGRQ</sequence>
<dbReference type="GO" id="GO:0019904">
    <property type="term" value="F:protein domain specific binding"/>
    <property type="evidence" value="ECO:0007669"/>
    <property type="project" value="UniProtKB-UniRule"/>
</dbReference>
<evidence type="ECO:0000256" key="5">
    <source>
        <dbReference type="ARBA" id="ARBA00022632"/>
    </source>
</evidence>
<dbReference type="GO" id="GO:0006351">
    <property type="term" value="P:DNA-templated transcription"/>
    <property type="evidence" value="ECO:0007669"/>
    <property type="project" value="UniProtKB-UniRule"/>
</dbReference>
<keyword evidence="9 18" id="KW-0862">Zinc</keyword>
<dbReference type="PIRSF" id="PIRSF003407">
    <property type="entry name" value="Papvi_E7"/>
    <property type="match status" value="1"/>
</dbReference>
<evidence type="ECO:0000256" key="6">
    <source>
        <dbReference type="ARBA" id="ARBA00022723"/>
    </source>
</evidence>
<keyword evidence="8 18" id="KW-1114">Inhibition of host interferon signaling pathway by virus</keyword>
<evidence type="ECO:0000256" key="16">
    <source>
        <dbReference type="ARBA" id="ARBA00023280"/>
    </source>
</evidence>
<evidence type="ECO:0000256" key="14">
    <source>
        <dbReference type="ARBA" id="ARBA00023200"/>
    </source>
</evidence>
<keyword evidence="10 18" id="KW-0805">Transcription regulation</keyword>
<evidence type="ECO:0000256" key="9">
    <source>
        <dbReference type="ARBA" id="ARBA00022833"/>
    </source>
</evidence>
<keyword evidence="5 18" id="KW-1090">Inhibition of host innate immune response by virus</keyword>
<keyword evidence="14 18" id="KW-1035">Host cytoplasm</keyword>
<keyword evidence="3 18" id="KW-1048">Host nucleus</keyword>
<feature type="short sequence motif" description="Nuclear export signal" evidence="18">
    <location>
        <begin position="68"/>
        <end position="76"/>
    </location>
</feature>
<dbReference type="GO" id="GO:0030430">
    <property type="term" value="C:host cell cytoplasm"/>
    <property type="evidence" value="ECO:0007669"/>
    <property type="project" value="UniProtKB-SubCell"/>
</dbReference>
<comment type="function">
    <text evidence="19">E7 protein has both transforming and trans-activating activities.</text>
</comment>
<evidence type="ECO:0000256" key="13">
    <source>
        <dbReference type="ARBA" id="ARBA00023163"/>
    </source>
</evidence>
<evidence type="ECO:0000256" key="11">
    <source>
        <dbReference type="ARBA" id="ARBA00023125"/>
    </source>
</evidence>
<organism evidence="20">
    <name type="scientific">Leptonychotes weddellii papillomavirus 2</name>
    <dbReference type="NCBI Taxonomy" id="2077303"/>
    <lineage>
        <taxon>Viruses</taxon>
        <taxon>Monodnaviria</taxon>
        <taxon>Shotokuvirae</taxon>
        <taxon>Cossaviricota</taxon>
        <taxon>Papovaviricetes</taxon>
        <taxon>Zurhausenvirales</taxon>
        <taxon>Papillomaviridae</taxon>
    </lineage>
</organism>
<keyword evidence="2 18" id="KW-0244">Early protein</keyword>
<keyword evidence="17 18" id="KW-1078">G1/S host cell cycle checkpoint dysregulation by virus</keyword>
<comment type="PTM">
    <text evidence="18">Highly phosphorylated.</text>
</comment>
<evidence type="ECO:0000256" key="4">
    <source>
        <dbReference type="ARBA" id="ARBA00022581"/>
    </source>
</evidence>
<dbReference type="OrthoDB" id="28045at10239"/>
<evidence type="ECO:0000256" key="1">
    <source>
        <dbReference type="ARBA" id="ARBA00022504"/>
    </source>
</evidence>
<evidence type="ECO:0000256" key="8">
    <source>
        <dbReference type="ARBA" id="ARBA00022830"/>
    </source>
</evidence>
<keyword evidence="12 18" id="KW-0010">Activator</keyword>
<comment type="subcellular location">
    <subcellularLocation>
        <location evidence="18">Host cytoplasm</location>
    </subcellularLocation>
    <subcellularLocation>
        <location evidence="18">Host nucleus</location>
    </subcellularLocation>
    <text evidence="18">Predominantly found in the host nucleus.</text>
</comment>
<evidence type="ECO:0000256" key="18">
    <source>
        <dbReference type="HAMAP-Rule" id="MF_04004"/>
    </source>
</evidence>
<evidence type="ECO:0000256" key="12">
    <source>
        <dbReference type="ARBA" id="ARBA00023159"/>
    </source>
</evidence>
<evidence type="ECO:0000256" key="17">
    <source>
        <dbReference type="ARBA" id="ARBA00023309"/>
    </source>
</evidence>
<comment type="caution">
    <text evidence="18">Lacks conserved residue(s) required for the propagation of feature annotation.</text>
</comment>
<proteinExistence type="inferred from homology"/>